<dbReference type="OMA" id="RAWCRDL"/>
<dbReference type="GeneID" id="19205053"/>
<dbReference type="Proteomes" id="UP000053558">
    <property type="component" value="Unassembled WGS sequence"/>
</dbReference>
<dbReference type="KEGG" id="cput:CONPUDRAFT_164072"/>
<keyword evidence="3" id="KW-1185">Reference proteome</keyword>
<dbReference type="OrthoDB" id="5319015at2759"/>
<dbReference type="AlphaFoldDB" id="A0A5M3MWE7"/>
<gene>
    <name evidence="2" type="ORF">CONPUDRAFT_164072</name>
</gene>
<keyword evidence="1" id="KW-0175">Coiled coil</keyword>
<name>A0A5M3MWE7_CONPW</name>
<evidence type="ECO:0000313" key="2">
    <source>
        <dbReference type="EMBL" id="EIW83064.1"/>
    </source>
</evidence>
<accession>A0A5M3MWE7</accession>
<feature type="coiled-coil region" evidence="1">
    <location>
        <begin position="549"/>
        <end position="576"/>
    </location>
</feature>
<dbReference type="PANTHER" id="PTHR38644">
    <property type="entry name" value="EXPRESSED PROTEIN"/>
    <property type="match status" value="1"/>
</dbReference>
<evidence type="ECO:0000313" key="3">
    <source>
        <dbReference type="Proteomes" id="UP000053558"/>
    </source>
</evidence>
<dbReference type="EMBL" id="JH711576">
    <property type="protein sequence ID" value="EIW83064.1"/>
    <property type="molecule type" value="Genomic_DNA"/>
</dbReference>
<sequence>MPSQAAQGRSIVDSSQFWTGVLGNTSSAISSREQFPANVIVIGVDGWSQAPTLLSALVEEPYSSDKTYSDALHNRWAEGPRKVTVRYGSPVQSNSSAFETEVIIPSTWLQRLDVPLQVTELHPTLLRNGEPSPESAEKLISADAVILSWNPLTTPVSALKTKAGDLLRRPNVILTITSSVPDSQMEHIQELLNRDDIRPGKIVTVDPSRGLSAIMELKADPKSSSSVLKYQIDFSGSQVSALSMKLDAILSGTVAEGWSVASRRAFSQMHAVHDLISRMLDQEKRALGKVLCSIHDIRQQIEELRVKAEVDVLGPSGEKNIVNVALESARKELKAKLDSLTFWRMVWRIDEIASTVGATLDAHWCKHLESQTGKLSSLQDKYTSQTMSFLASLHEPSPAASLHSAVLVNRLQQLSSSPSYALNTDTLTGPIYKRRAQILGYPTPRLHIKAQQAVAGTFTGLFGGAGLSWWLAFSENIVGIAGAEAATAAGAGGLVAALSLRWAVGKWQKAKKRWLQDFDRVCDGTQRDLQATLKRAIDDNVTIIASQACDQLQELAVQRKEEIGRLQDELAALKAELDKAG</sequence>
<dbReference type="RefSeq" id="XP_007766927.1">
    <property type="nucleotide sequence ID" value="XM_007768737.1"/>
</dbReference>
<proteinExistence type="predicted"/>
<reference evidence="3" key="1">
    <citation type="journal article" date="2012" name="Science">
        <title>The Paleozoic origin of enzymatic lignin decomposition reconstructed from 31 fungal genomes.</title>
        <authorList>
            <person name="Floudas D."/>
            <person name="Binder M."/>
            <person name="Riley R."/>
            <person name="Barry K."/>
            <person name="Blanchette R.A."/>
            <person name="Henrissat B."/>
            <person name="Martinez A.T."/>
            <person name="Otillar R."/>
            <person name="Spatafora J.W."/>
            <person name="Yadav J.S."/>
            <person name="Aerts A."/>
            <person name="Benoit I."/>
            <person name="Boyd A."/>
            <person name="Carlson A."/>
            <person name="Copeland A."/>
            <person name="Coutinho P.M."/>
            <person name="de Vries R.P."/>
            <person name="Ferreira P."/>
            <person name="Findley K."/>
            <person name="Foster B."/>
            <person name="Gaskell J."/>
            <person name="Glotzer D."/>
            <person name="Gorecki P."/>
            <person name="Heitman J."/>
            <person name="Hesse C."/>
            <person name="Hori C."/>
            <person name="Igarashi K."/>
            <person name="Jurgens J.A."/>
            <person name="Kallen N."/>
            <person name="Kersten P."/>
            <person name="Kohler A."/>
            <person name="Kuees U."/>
            <person name="Kumar T.K.A."/>
            <person name="Kuo A."/>
            <person name="LaButti K."/>
            <person name="Larrondo L.F."/>
            <person name="Lindquist E."/>
            <person name="Ling A."/>
            <person name="Lombard V."/>
            <person name="Lucas S."/>
            <person name="Lundell T."/>
            <person name="Martin R."/>
            <person name="McLaughlin D.J."/>
            <person name="Morgenstern I."/>
            <person name="Morin E."/>
            <person name="Murat C."/>
            <person name="Nagy L.G."/>
            <person name="Nolan M."/>
            <person name="Ohm R.A."/>
            <person name="Patyshakuliyeva A."/>
            <person name="Rokas A."/>
            <person name="Ruiz-Duenas F.J."/>
            <person name="Sabat G."/>
            <person name="Salamov A."/>
            <person name="Samejima M."/>
            <person name="Schmutz J."/>
            <person name="Slot J.C."/>
            <person name="St John F."/>
            <person name="Stenlid J."/>
            <person name="Sun H."/>
            <person name="Sun S."/>
            <person name="Syed K."/>
            <person name="Tsang A."/>
            <person name="Wiebenga A."/>
            <person name="Young D."/>
            <person name="Pisabarro A."/>
            <person name="Eastwood D.C."/>
            <person name="Martin F."/>
            <person name="Cullen D."/>
            <person name="Grigoriev I.V."/>
            <person name="Hibbett D.S."/>
        </authorList>
    </citation>
    <scope>NUCLEOTIDE SEQUENCE [LARGE SCALE GENOMIC DNA]</scope>
    <source>
        <strain evidence="3">RWD-64-598 SS2</strain>
    </source>
</reference>
<comment type="caution">
    <text evidence="2">The sequence shown here is derived from an EMBL/GenBank/DDBJ whole genome shotgun (WGS) entry which is preliminary data.</text>
</comment>
<dbReference type="PANTHER" id="PTHR38644:SF1">
    <property type="entry name" value="EXPRESSED PROTEIN"/>
    <property type="match status" value="1"/>
</dbReference>
<organism evidence="2 3">
    <name type="scientific">Coniophora puteana (strain RWD-64-598)</name>
    <name type="common">Brown rot fungus</name>
    <dbReference type="NCBI Taxonomy" id="741705"/>
    <lineage>
        <taxon>Eukaryota</taxon>
        <taxon>Fungi</taxon>
        <taxon>Dikarya</taxon>
        <taxon>Basidiomycota</taxon>
        <taxon>Agaricomycotina</taxon>
        <taxon>Agaricomycetes</taxon>
        <taxon>Agaricomycetidae</taxon>
        <taxon>Boletales</taxon>
        <taxon>Coniophorineae</taxon>
        <taxon>Coniophoraceae</taxon>
        <taxon>Coniophora</taxon>
    </lineage>
</organism>
<evidence type="ECO:0000256" key="1">
    <source>
        <dbReference type="SAM" id="Coils"/>
    </source>
</evidence>
<protein>
    <submittedName>
        <fullName evidence="2">Uncharacterized protein</fullName>
    </submittedName>
</protein>